<feature type="region of interest" description="Disordered" evidence="1">
    <location>
        <begin position="1"/>
        <end position="80"/>
    </location>
</feature>
<dbReference type="AlphaFoldDB" id="A0A9J6CWF8"/>
<sequence length="351" mass="38429">MSQAKETTNATKSELRNQCICPEDTPTNAKTPKPKKRKRDDAADHKEGFITHLVPTTRRKLSALRCPPTPRCPAPNPKVPQRDQTTMLMSAGEQPAVAVEPPLWKAAMTPHLTTASSQYLSWSTGISGTRSARGGQPGSRKRPRLAPELLYRPLLRGSPRLLVGPQHDGSVSHDIRWSHVPERGRGAPDASGDGDMNVVPKDKYDDRKSKWRGKKCHNSTEDSSDSYRLKSRRNVFWGHEVLPTSGSPTVAPYKQPSLLQSEEATPTLVVKPLSPPLRSPPPEDNKHVTPYSLGGYPLGSHAQGAYDNAQDEDHTEEEEMHGGCNIVACIVLIVSVGLCVIITVLLALYAV</sequence>
<protein>
    <submittedName>
        <fullName evidence="3">Uncharacterized protein</fullName>
    </submittedName>
</protein>
<name>A0A9J6CWF8_RHIMP</name>
<organism evidence="3 4">
    <name type="scientific">Rhipicephalus microplus</name>
    <name type="common">Cattle tick</name>
    <name type="synonym">Boophilus microplus</name>
    <dbReference type="NCBI Taxonomy" id="6941"/>
    <lineage>
        <taxon>Eukaryota</taxon>
        <taxon>Metazoa</taxon>
        <taxon>Ecdysozoa</taxon>
        <taxon>Arthropoda</taxon>
        <taxon>Chelicerata</taxon>
        <taxon>Arachnida</taxon>
        <taxon>Acari</taxon>
        <taxon>Parasitiformes</taxon>
        <taxon>Ixodida</taxon>
        <taxon>Ixodoidea</taxon>
        <taxon>Ixodidae</taxon>
        <taxon>Rhipicephalinae</taxon>
        <taxon>Rhipicephalus</taxon>
        <taxon>Boophilus</taxon>
    </lineage>
</organism>
<keyword evidence="2" id="KW-0812">Transmembrane</keyword>
<keyword evidence="4" id="KW-1185">Reference proteome</keyword>
<feature type="compositionally biased region" description="Pro residues" evidence="1">
    <location>
        <begin position="67"/>
        <end position="78"/>
    </location>
</feature>
<reference evidence="3" key="1">
    <citation type="journal article" date="2020" name="Cell">
        <title>Large-Scale Comparative Analyses of Tick Genomes Elucidate Their Genetic Diversity and Vector Capacities.</title>
        <authorList>
            <consortium name="Tick Genome and Microbiome Consortium (TIGMIC)"/>
            <person name="Jia N."/>
            <person name="Wang J."/>
            <person name="Shi W."/>
            <person name="Du L."/>
            <person name="Sun Y."/>
            <person name="Zhan W."/>
            <person name="Jiang J.F."/>
            <person name="Wang Q."/>
            <person name="Zhang B."/>
            <person name="Ji P."/>
            <person name="Bell-Sakyi L."/>
            <person name="Cui X.M."/>
            <person name="Yuan T.T."/>
            <person name="Jiang B.G."/>
            <person name="Yang W.F."/>
            <person name="Lam T.T."/>
            <person name="Chang Q.C."/>
            <person name="Ding S.J."/>
            <person name="Wang X.J."/>
            <person name="Zhu J.G."/>
            <person name="Ruan X.D."/>
            <person name="Zhao L."/>
            <person name="Wei J.T."/>
            <person name="Ye R.Z."/>
            <person name="Que T.C."/>
            <person name="Du C.H."/>
            <person name="Zhou Y.H."/>
            <person name="Cheng J.X."/>
            <person name="Dai P.F."/>
            <person name="Guo W.B."/>
            <person name="Han X.H."/>
            <person name="Huang E.J."/>
            <person name="Li L.F."/>
            <person name="Wei W."/>
            <person name="Gao Y.C."/>
            <person name="Liu J.Z."/>
            <person name="Shao H.Z."/>
            <person name="Wang X."/>
            <person name="Wang C.C."/>
            <person name="Yang T.C."/>
            <person name="Huo Q.B."/>
            <person name="Li W."/>
            <person name="Chen H.Y."/>
            <person name="Chen S.E."/>
            <person name="Zhou L.G."/>
            <person name="Ni X.B."/>
            <person name="Tian J.H."/>
            <person name="Sheng Y."/>
            <person name="Liu T."/>
            <person name="Pan Y.S."/>
            <person name="Xia L.Y."/>
            <person name="Li J."/>
            <person name="Zhao F."/>
            <person name="Cao W.C."/>
        </authorList>
    </citation>
    <scope>NUCLEOTIDE SEQUENCE</scope>
    <source>
        <strain evidence="3">Rmic-2018</strain>
    </source>
</reference>
<dbReference type="Proteomes" id="UP000821866">
    <property type="component" value="Unassembled WGS sequence"/>
</dbReference>
<feature type="region of interest" description="Disordered" evidence="1">
    <location>
        <begin position="159"/>
        <end position="227"/>
    </location>
</feature>
<accession>A0A9J6CWF8</accession>
<keyword evidence="2" id="KW-1133">Transmembrane helix</keyword>
<dbReference type="EMBL" id="JABSTU010005668">
    <property type="protein sequence ID" value="KAH7940384.1"/>
    <property type="molecule type" value="Genomic_DNA"/>
</dbReference>
<proteinExistence type="predicted"/>
<feature type="transmembrane region" description="Helical" evidence="2">
    <location>
        <begin position="325"/>
        <end position="350"/>
    </location>
</feature>
<feature type="compositionally biased region" description="Basic and acidic residues" evidence="1">
    <location>
        <begin position="39"/>
        <end position="49"/>
    </location>
</feature>
<feature type="region of interest" description="Disordered" evidence="1">
    <location>
        <begin position="127"/>
        <end position="147"/>
    </location>
</feature>
<comment type="caution">
    <text evidence="3">The sequence shown here is derived from an EMBL/GenBank/DDBJ whole genome shotgun (WGS) entry which is preliminary data.</text>
</comment>
<feature type="compositionally biased region" description="Basic and acidic residues" evidence="1">
    <location>
        <begin position="170"/>
        <end position="186"/>
    </location>
</feature>
<evidence type="ECO:0000313" key="3">
    <source>
        <dbReference type="EMBL" id="KAH7940384.1"/>
    </source>
</evidence>
<gene>
    <name evidence="3" type="ORF">HPB51_028750</name>
</gene>
<keyword evidence="2" id="KW-0472">Membrane</keyword>
<evidence type="ECO:0000313" key="4">
    <source>
        <dbReference type="Proteomes" id="UP000821866"/>
    </source>
</evidence>
<feature type="compositionally biased region" description="Polar residues" evidence="1">
    <location>
        <begin position="1"/>
        <end position="12"/>
    </location>
</feature>
<evidence type="ECO:0000256" key="2">
    <source>
        <dbReference type="SAM" id="Phobius"/>
    </source>
</evidence>
<evidence type="ECO:0000256" key="1">
    <source>
        <dbReference type="SAM" id="MobiDB-lite"/>
    </source>
</evidence>
<reference evidence="3" key="2">
    <citation type="submission" date="2021-09" db="EMBL/GenBank/DDBJ databases">
        <authorList>
            <person name="Jia N."/>
            <person name="Wang J."/>
            <person name="Shi W."/>
            <person name="Du L."/>
            <person name="Sun Y."/>
            <person name="Zhan W."/>
            <person name="Jiang J."/>
            <person name="Wang Q."/>
            <person name="Zhang B."/>
            <person name="Ji P."/>
            <person name="Sakyi L.B."/>
            <person name="Cui X."/>
            <person name="Yuan T."/>
            <person name="Jiang B."/>
            <person name="Yang W."/>
            <person name="Lam T.T.-Y."/>
            <person name="Chang Q."/>
            <person name="Ding S."/>
            <person name="Wang X."/>
            <person name="Zhu J."/>
            <person name="Ruan X."/>
            <person name="Zhao L."/>
            <person name="Wei J."/>
            <person name="Que T."/>
            <person name="Du C."/>
            <person name="Cheng J."/>
            <person name="Dai P."/>
            <person name="Han X."/>
            <person name="Huang E."/>
            <person name="Gao Y."/>
            <person name="Liu J."/>
            <person name="Shao H."/>
            <person name="Ye R."/>
            <person name="Li L."/>
            <person name="Wei W."/>
            <person name="Wang X."/>
            <person name="Wang C."/>
            <person name="Huo Q."/>
            <person name="Li W."/>
            <person name="Guo W."/>
            <person name="Chen H."/>
            <person name="Chen S."/>
            <person name="Zhou L."/>
            <person name="Zhou L."/>
            <person name="Ni X."/>
            <person name="Tian J."/>
            <person name="Zhou Y."/>
            <person name="Sheng Y."/>
            <person name="Liu T."/>
            <person name="Pan Y."/>
            <person name="Xia L."/>
            <person name="Li J."/>
            <person name="Zhao F."/>
            <person name="Cao W."/>
        </authorList>
    </citation>
    <scope>NUCLEOTIDE SEQUENCE</scope>
    <source>
        <strain evidence="3">Rmic-2018</strain>
        <tissue evidence="3">Larvae</tissue>
    </source>
</reference>